<reference evidence="2 3" key="1">
    <citation type="submission" date="2016-08" db="EMBL/GenBank/DDBJ databases">
        <title>Draft genome sequence of allopolyploid Zygosaccharomyces rouxii.</title>
        <authorList>
            <person name="Watanabe J."/>
            <person name="Uehara K."/>
            <person name="Mogi Y."/>
            <person name="Tsukioka Y."/>
        </authorList>
    </citation>
    <scope>NUCLEOTIDE SEQUENCE [LARGE SCALE GENOMIC DNA]</scope>
    <source>
        <strain evidence="2 3">NBRC 110957</strain>
    </source>
</reference>
<sequence length="67" mass="7577">MSEKPNHEELGSKSIFYDPEWNPKGVAPPGFKNVAYNPTTFTRKQGSLQRHTLGINIDLPKGEEKNH</sequence>
<evidence type="ECO:0000313" key="2">
    <source>
        <dbReference type="EMBL" id="GAV51992.1"/>
    </source>
</evidence>
<organism evidence="2 3">
    <name type="scientific">Zygosaccharomyces rouxii</name>
    <dbReference type="NCBI Taxonomy" id="4956"/>
    <lineage>
        <taxon>Eukaryota</taxon>
        <taxon>Fungi</taxon>
        <taxon>Dikarya</taxon>
        <taxon>Ascomycota</taxon>
        <taxon>Saccharomycotina</taxon>
        <taxon>Saccharomycetes</taxon>
        <taxon>Saccharomycetales</taxon>
        <taxon>Saccharomycetaceae</taxon>
        <taxon>Zygosaccharomyces</taxon>
    </lineage>
</organism>
<feature type="compositionally biased region" description="Basic and acidic residues" evidence="1">
    <location>
        <begin position="1"/>
        <end position="11"/>
    </location>
</feature>
<feature type="region of interest" description="Disordered" evidence="1">
    <location>
        <begin position="1"/>
        <end position="22"/>
    </location>
</feature>
<dbReference type="EMBL" id="BDGX01000032">
    <property type="protein sequence ID" value="GAV51992.1"/>
    <property type="molecule type" value="Genomic_DNA"/>
</dbReference>
<evidence type="ECO:0008006" key="4">
    <source>
        <dbReference type="Google" id="ProtNLM"/>
    </source>
</evidence>
<comment type="caution">
    <text evidence="2">The sequence shown here is derived from an EMBL/GenBank/DDBJ whole genome shotgun (WGS) entry which is preliminary data.</text>
</comment>
<evidence type="ECO:0000313" key="3">
    <source>
        <dbReference type="Proteomes" id="UP000187013"/>
    </source>
</evidence>
<dbReference type="Proteomes" id="UP000187013">
    <property type="component" value="Unassembled WGS sequence"/>
</dbReference>
<dbReference type="AlphaFoldDB" id="A0A1Q3A8D6"/>
<dbReference type="Pfam" id="PF12622">
    <property type="entry name" value="NpwBP"/>
    <property type="match status" value="1"/>
</dbReference>
<gene>
    <name evidence="2" type="ORF">ZYGR_0AF04640</name>
</gene>
<evidence type="ECO:0000256" key="1">
    <source>
        <dbReference type="SAM" id="MobiDB-lite"/>
    </source>
</evidence>
<accession>A0A1Q3A8D6</accession>
<name>A0A1Q3A8D6_ZYGRO</name>
<proteinExistence type="predicted"/>
<protein>
    <recommendedName>
        <fullName evidence="4">Altered inheritance of mitochondria protein 4</fullName>
    </recommendedName>
</protein>
<dbReference type="OrthoDB" id="4041945at2759"/>